<keyword evidence="2" id="KW-1185">Reference proteome</keyword>
<reference evidence="1" key="2">
    <citation type="journal article" date="2020" name="Nat. Commun.">
        <title>Large-scale genome sequencing of mycorrhizal fungi provides insights into the early evolution of symbiotic traits.</title>
        <authorList>
            <person name="Miyauchi S."/>
            <person name="Kiss E."/>
            <person name="Kuo A."/>
            <person name="Drula E."/>
            <person name="Kohler A."/>
            <person name="Sanchez-Garcia M."/>
            <person name="Morin E."/>
            <person name="Andreopoulos B."/>
            <person name="Barry K.W."/>
            <person name="Bonito G."/>
            <person name="Buee M."/>
            <person name="Carver A."/>
            <person name="Chen C."/>
            <person name="Cichocki N."/>
            <person name="Clum A."/>
            <person name="Culley D."/>
            <person name="Crous P.W."/>
            <person name="Fauchery L."/>
            <person name="Girlanda M."/>
            <person name="Hayes R.D."/>
            <person name="Keri Z."/>
            <person name="LaButti K."/>
            <person name="Lipzen A."/>
            <person name="Lombard V."/>
            <person name="Magnuson J."/>
            <person name="Maillard F."/>
            <person name="Murat C."/>
            <person name="Nolan M."/>
            <person name="Ohm R.A."/>
            <person name="Pangilinan J."/>
            <person name="Pereira M.F."/>
            <person name="Perotto S."/>
            <person name="Peter M."/>
            <person name="Pfister S."/>
            <person name="Riley R."/>
            <person name="Sitrit Y."/>
            <person name="Stielow J.B."/>
            <person name="Szollosi G."/>
            <person name="Zifcakova L."/>
            <person name="Stursova M."/>
            <person name="Spatafora J.W."/>
            <person name="Tedersoo L."/>
            <person name="Vaario L.M."/>
            <person name="Yamada A."/>
            <person name="Yan M."/>
            <person name="Wang P."/>
            <person name="Xu J."/>
            <person name="Bruns T."/>
            <person name="Baldrian P."/>
            <person name="Vilgalys R."/>
            <person name="Dunand C."/>
            <person name="Henrissat B."/>
            <person name="Grigoriev I.V."/>
            <person name="Hibbett D."/>
            <person name="Nagy L.G."/>
            <person name="Martin F.M."/>
        </authorList>
    </citation>
    <scope>NUCLEOTIDE SEQUENCE</scope>
    <source>
        <strain evidence="1">P2</strain>
    </source>
</reference>
<sequence length="320" mass="36237">MGIAAPEKTTRPINWLFFDPANTGSLVHTISVPSHLWDISVEDLDWVAALKKWFRFRACLTTMKFWTPEPPLPLRSIGEDWIDSVRDVESIARFCQPALPIKDRFDDPYYVHLIIAAKELVEDADTEAVEERALVSGLPLHVVPRYFEKGRKPSPVPPSKAATSKEYAKLQKNPKTVIYNGFYACPTFTTIALPVEIFHQVFRGFLDRIADPKFKPTGDIISIVSRLMTAITEIHTLEDIAPELCPLLADLLGKRVEQIASANSRTPDGMALKILGNHTVALRHLHPFLSLLQAKTPTTTRWFFLLLATSRRNSPRFQIW</sequence>
<dbReference type="Proteomes" id="UP000886501">
    <property type="component" value="Unassembled WGS sequence"/>
</dbReference>
<evidence type="ECO:0000313" key="2">
    <source>
        <dbReference type="Proteomes" id="UP000886501"/>
    </source>
</evidence>
<reference evidence="1" key="1">
    <citation type="submission" date="2019-10" db="EMBL/GenBank/DDBJ databases">
        <authorList>
            <consortium name="DOE Joint Genome Institute"/>
            <person name="Kuo A."/>
            <person name="Miyauchi S."/>
            <person name="Kiss E."/>
            <person name="Drula E."/>
            <person name="Kohler A."/>
            <person name="Sanchez-Garcia M."/>
            <person name="Andreopoulos B."/>
            <person name="Barry K.W."/>
            <person name="Bonito G."/>
            <person name="Buee M."/>
            <person name="Carver A."/>
            <person name="Chen C."/>
            <person name="Cichocki N."/>
            <person name="Clum A."/>
            <person name="Culley D."/>
            <person name="Crous P.W."/>
            <person name="Fauchery L."/>
            <person name="Girlanda M."/>
            <person name="Hayes R."/>
            <person name="Keri Z."/>
            <person name="Labutti K."/>
            <person name="Lipzen A."/>
            <person name="Lombard V."/>
            <person name="Magnuson J."/>
            <person name="Maillard F."/>
            <person name="Morin E."/>
            <person name="Murat C."/>
            <person name="Nolan M."/>
            <person name="Ohm R."/>
            <person name="Pangilinan J."/>
            <person name="Pereira M."/>
            <person name="Perotto S."/>
            <person name="Peter M."/>
            <person name="Riley R."/>
            <person name="Sitrit Y."/>
            <person name="Stielow B."/>
            <person name="Szollosi G."/>
            <person name="Zifcakova L."/>
            <person name="Stursova M."/>
            <person name="Spatafora J.W."/>
            <person name="Tedersoo L."/>
            <person name="Vaario L.-M."/>
            <person name="Yamada A."/>
            <person name="Yan M."/>
            <person name="Wang P."/>
            <person name="Xu J."/>
            <person name="Bruns T."/>
            <person name="Baldrian P."/>
            <person name="Vilgalys R."/>
            <person name="Henrissat B."/>
            <person name="Grigoriev I.V."/>
            <person name="Hibbett D."/>
            <person name="Nagy L.G."/>
            <person name="Martin F.M."/>
        </authorList>
    </citation>
    <scope>NUCLEOTIDE SEQUENCE</scope>
    <source>
        <strain evidence="1">P2</strain>
    </source>
</reference>
<proteinExistence type="predicted"/>
<gene>
    <name evidence="1" type="ORF">BDM02DRAFT_3120027</name>
</gene>
<evidence type="ECO:0000313" key="1">
    <source>
        <dbReference type="EMBL" id="KAF9645558.1"/>
    </source>
</evidence>
<comment type="caution">
    <text evidence="1">The sequence shown here is derived from an EMBL/GenBank/DDBJ whole genome shotgun (WGS) entry which is preliminary data.</text>
</comment>
<organism evidence="1 2">
    <name type="scientific">Thelephora ganbajun</name>
    <name type="common">Ganba fungus</name>
    <dbReference type="NCBI Taxonomy" id="370292"/>
    <lineage>
        <taxon>Eukaryota</taxon>
        <taxon>Fungi</taxon>
        <taxon>Dikarya</taxon>
        <taxon>Basidiomycota</taxon>
        <taxon>Agaricomycotina</taxon>
        <taxon>Agaricomycetes</taxon>
        <taxon>Thelephorales</taxon>
        <taxon>Thelephoraceae</taxon>
        <taxon>Thelephora</taxon>
    </lineage>
</organism>
<dbReference type="EMBL" id="MU118086">
    <property type="protein sequence ID" value="KAF9645558.1"/>
    <property type="molecule type" value="Genomic_DNA"/>
</dbReference>
<protein>
    <submittedName>
        <fullName evidence="1">Uncharacterized protein</fullName>
    </submittedName>
</protein>
<accession>A0ACB6Z887</accession>
<name>A0ACB6Z887_THEGA</name>